<dbReference type="AlphaFoldDB" id="A0A250WT00"/>
<dbReference type="GO" id="GO:0042393">
    <property type="term" value="F:histone binding"/>
    <property type="evidence" value="ECO:0007669"/>
    <property type="project" value="TreeGrafter"/>
</dbReference>
<dbReference type="InterPro" id="IPR019786">
    <property type="entry name" value="Zinc_finger_PHD-type_CS"/>
</dbReference>
<evidence type="ECO:0000256" key="6">
    <source>
        <dbReference type="PROSITE-ProRule" id="PRU00146"/>
    </source>
</evidence>
<accession>A0A250WT00</accession>
<dbReference type="InterPro" id="IPR016181">
    <property type="entry name" value="Acyl_CoA_acyltransferase"/>
</dbReference>
<dbReference type="InterPro" id="IPR019787">
    <property type="entry name" value="Znf_PHD-finger"/>
</dbReference>
<evidence type="ECO:0000256" key="4">
    <source>
        <dbReference type="ARBA" id="ARBA00022833"/>
    </source>
</evidence>
<dbReference type="PROSITE" id="PS50016">
    <property type="entry name" value="ZF_PHD_2"/>
    <property type="match status" value="1"/>
</dbReference>
<dbReference type="GO" id="GO:0003682">
    <property type="term" value="F:chromatin binding"/>
    <property type="evidence" value="ECO:0007669"/>
    <property type="project" value="TreeGrafter"/>
</dbReference>
<evidence type="ECO:0000313" key="9">
    <source>
        <dbReference type="EMBL" id="GAX73964.1"/>
    </source>
</evidence>
<keyword evidence="5" id="KW-0539">Nucleus</keyword>
<dbReference type="PROSITE" id="PS01359">
    <property type="entry name" value="ZF_PHD_1"/>
    <property type="match status" value="1"/>
</dbReference>
<feature type="compositionally biased region" description="Polar residues" evidence="7">
    <location>
        <begin position="1"/>
        <end position="15"/>
    </location>
</feature>
<dbReference type="Proteomes" id="UP000232323">
    <property type="component" value="Unassembled WGS sequence"/>
</dbReference>
<keyword evidence="3 6" id="KW-0863">Zinc-finger</keyword>
<reference evidence="9 10" key="1">
    <citation type="submission" date="2017-08" db="EMBL/GenBank/DDBJ databases">
        <title>Acidophilic green algal genome provides insights into adaptation to an acidic environment.</title>
        <authorList>
            <person name="Hirooka S."/>
            <person name="Hirose Y."/>
            <person name="Kanesaki Y."/>
            <person name="Higuchi S."/>
            <person name="Fujiwara T."/>
            <person name="Onuma R."/>
            <person name="Era A."/>
            <person name="Ohbayashi R."/>
            <person name="Uzuka A."/>
            <person name="Nozaki H."/>
            <person name="Yoshikawa H."/>
            <person name="Miyagishima S.Y."/>
        </authorList>
    </citation>
    <scope>NUCLEOTIDE SEQUENCE [LARGE SCALE GENOMIC DNA]</scope>
    <source>
        <strain evidence="9 10">NIES-2499</strain>
    </source>
</reference>
<dbReference type="SUPFAM" id="SSF55729">
    <property type="entry name" value="Acyl-CoA N-acyltransferases (Nat)"/>
    <property type="match status" value="1"/>
</dbReference>
<comment type="caution">
    <text evidence="9">The sequence shown here is derived from an EMBL/GenBank/DDBJ whole genome shotgun (WGS) entry which is preliminary data.</text>
</comment>
<name>A0A250WT00_9CHLO</name>
<dbReference type="PANTHER" id="PTHR47025:SF2">
    <property type="entry name" value="AUTOIMMUNE REGULATOR"/>
    <property type="match status" value="1"/>
</dbReference>
<feature type="domain" description="PHD-type" evidence="8">
    <location>
        <begin position="250"/>
        <end position="311"/>
    </location>
</feature>
<keyword evidence="2" id="KW-0479">Metal-binding</keyword>
<dbReference type="InterPro" id="IPR056511">
    <property type="entry name" value="IDM1_C"/>
</dbReference>
<dbReference type="GO" id="GO:0008270">
    <property type="term" value="F:zinc ion binding"/>
    <property type="evidence" value="ECO:0007669"/>
    <property type="project" value="UniProtKB-KW"/>
</dbReference>
<dbReference type="Gene3D" id="3.30.40.10">
    <property type="entry name" value="Zinc/RING finger domain, C3HC4 (zinc finger)"/>
    <property type="match status" value="1"/>
</dbReference>
<dbReference type="InterPro" id="IPR011011">
    <property type="entry name" value="Znf_FYVE_PHD"/>
</dbReference>
<evidence type="ECO:0000256" key="5">
    <source>
        <dbReference type="ARBA" id="ARBA00023242"/>
    </source>
</evidence>
<dbReference type="InterPro" id="IPR032308">
    <property type="entry name" value="TDBD"/>
</dbReference>
<dbReference type="STRING" id="1157962.A0A250WT00"/>
<evidence type="ECO:0000256" key="3">
    <source>
        <dbReference type="ARBA" id="ARBA00022771"/>
    </source>
</evidence>
<dbReference type="GO" id="GO:0045944">
    <property type="term" value="P:positive regulation of transcription by RNA polymerase II"/>
    <property type="evidence" value="ECO:0007669"/>
    <property type="project" value="TreeGrafter"/>
</dbReference>
<keyword evidence="4" id="KW-0862">Zinc</keyword>
<dbReference type="PANTHER" id="PTHR47025">
    <property type="entry name" value="AUTOIMMUNE REGULATOR"/>
    <property type="match status" value="1"/>
</dbReference>
<proteinExistence type="predicted"/>
<evidence type="ECO:0000313" key="10">
    <source>
        <dbReference type="Proteomes" id="UP000232323"/>
    </source>
</evidence>
<dbReference type="Pfam" id="PF23209">
    <property type="entry name" value="IDM1_C"/>
    <property type="match status" value="1"/>
</dbReference>
<dbReference type="EMBL" id="BEGY01000005">
    <property type="protein sequence ID" value="GAX73964.1"/>
    <property type="molecule type" value="Genomic_DNA"/>
</dbReference>
<dbReference type="Gene3D" id="3.40.630.30">
    <property type="match status" value="1"/>
</dbReference>
<feature type="region of interest" description="Disordered" evidence="7">
    <location>
        <begin position="1"/>
        <end position="20"/>
    </location>
</feature>
<organism evidence="9 10">
    <name type="scientific">Chlamydomonas eustigma</name>
    <dbReference type="NCBI Taxonomy" id="1157962"/>
    <lineage>
        <taxon>Eukaryota</taxon>
        <taxon>Viridiplantae</taxon>
        <taxon>Chlorophyta</taxon>
        <taxon>core chlorophytes</taxon>
        <taxon>Chlorophyceae</taxon>
        <taxon>CS clade</taxon>
        <taxon>Chlamydomonadales</taxon>
        <taxon>Chlamydomonadaceae</taxon>
        <taxon>Chlamydomonas</taxon>
    </lineage>
</organism>
<dbReference type="GO" id="GO:0000977">
    <property type="term" value="F:RNA polymerase II transcription regulatory region sequence-specific DNA binding"/>
    <property type="evidence" value="ECO:0007669"/>
    <property type="project" value="TreeGrafter"/>
</dbReference>
<gene>
    <name evidence="9" type="ORF">CEUSTIGMA_g1414.t1</name>
</gene>
<dbReference type="Pfam" id="PF16135">
    <property type="entry name" value="TDBD"/>
    <property type="match status" value="1"/>
</dbReference>
<evidence type="ECO:0000259" key="8">
    <source>
        <dbReference type="PROSITE" id="PS50016"/>
    </source>
</evidence>
<evidence type="ECO:0000256" key="1">
    <source>
        <dbReference type="ARBA" id="ARBA00004123"/>
    </source>
</evidence>
<evidence type="ECO:0000256" key="2">
    <source>
        <dbReference type="ARBA" id="ARBA00022723"/>
    </source>
</evidence>
<dbReference type="OrthoDB" id="1903104at2759"/>
<dbReference type="SUPFAM" id="SSF57903">
    <property type="entry name" value="FYVE/PHD zinc finger"/>
    <property type="match status" value="1"/>
</dbReference>
<sequence>MKEPTTHTTGSTNVNGDAEHNVAAEAMAENSLTKRLCMRSDPVEKDETLQHFTSASHDLGLGFSNGCDEDSKIVPAPGPGTVVGTTDAGSGRIQMFCPTNTRVSVARMAQRNKNKHRRLFDGGEGSLKHGDLVTYTLHGVKLLSGMVVIPEKGAPGIRCDHCNSVVSCSTFEAHAGHGQRRNPYDGITTAYGITLRQLAAKLPSLQEQYVAPPALGKRGIKKGFGSALADALGALSDRCNNILSQLDSLASSCALCCQADFDKDEFSDRTVIICDQCEREYHVGCLRSTGRCDLQAIPEGEWFCCSTCSTIRKSLNRLVSRGEHTVPDTAKPFLGDKPLTSVAPPLLSTSAEAASASQDVLIVAESRNSNTLDDYTWQVLRGTNSIKGAATPLKQILDLLQESFDPIIDVTTQEDLLYRMVYAQPLGEFDFQGMLAILLKHKGVPVCAGVLRVFGEHLAELPLVATKAEARRKGHCRVFIAAIEDQLHQLGVGVFSLPAATAAIPTWINAFSFNYMGLRELQAVQSELRMLMFPGSKVLFKTLGPPTPEGPFAFAGAAAGAGGAATEVLPEGLQQGLSHTQTSSHQHDDIVVRNEGPLELVSMQADELMIFPCAENDAGVRTTYELGTATQLEAQNENDGLSMMNAKDCVIAEKIVAQGDP</sequence>
<evidence type="ECO:0000256" key="7">
    <source>
        <dbReference type="SAM" id="MobiDB-lite"/>
    </source>
</evidence>
<keyword evidence="10" id="KW-1185">Reference proteome</keyword>
<dbReference type="GO" id="GO:0005634">
    <property type="term" value="C:nucleus"/>
    <property type="evidence" value="ECO:0007669"/>
    <property type="project" value="UniProtKB-SubCell"/>
</dbReference>
<protein>
    <recommendedName>
        <fullName evidence="8">PHD-type domain-containing protein</fullName>
    </recommendedName>
</protein>
<comment type="subcellular location">
    <subcellularLocation>
        <location evidence="1">Nucleus</location>
    </subcellularLocation>
</comment>
<dbReference type="InterPro" id="IPR013083">
    <property type="entry name" value="Znf_RING/FYVE/PHD"/>
</dbReference>